<reference evidence="3 4" key="1">
    <citation type="submission" date="2016-03" db="EMBL/GenBank/DDBJ databases">
        <title>How can Kluyveromyces marxianus grow so fast - potential evolutionary course in Saccharomyces Complex revealed by comparative genomics.</title>
        <authorList>
            <person name="Mo W."/>
            <person name="Lu W."/>
            <person name="Yang X."/>
            <person name="Qi J."/>
            <person name="Lv H."/>
        </authorList>
    </citation>
    <scope>NUCLEOTIDE SEQUENCE [LARGE SCALE GENOMIC DNA]</scope>
    <source>
        <strain evidence="3 4">FIM1</strain>
    </source>
</reference>
<evidence type="ECO:0000256" key="1">
    <source>
        <dbReference type="SAM" id="MobiDB-lite"/>
    </source>
</evidence>
<feature type="region of interest" description="Disordered" evidence="1">
    <location>
        <begin position="1"/>
        <end position="27"/>
    </location>
</feature>
<protein>
    <submittedName>
        <fullName evidence="3">Sporulation protein 23</fullName>
    </submittedName>
</protein>
<evidence type="ECO:0000259" key="2">
    <source>
        <dbReference type="Pfam" id="PF00339"/>
    </source>
</evidence>
<evidence type="ECO:0000313" key="3">
    <source>
        <dbReference type="EMBL" id="QGN15336.1"/>
    </source>
</evidence>
<keyword evidence="4" id="KW-1185">Reference proteome</keyword>
<dbReference type="EMBL" id="CP015056">
    <property type="protein sequence ID" value="QGN15336.1"/>
    <property type="molecule type" value="Genomic_DNA"/>
</dbReference>
<feature type="domain" description="Arrestin-like N-terminal" evidence="2">
    <location>
        <begin position="149"/>
        <end position="288"/>
    </location>
</feature>
<dbReference type="Gene3D" id="2.60.40.640">
    <property type="match status" value="1"/>
</dbReference>
<name>A0ABX6EU17_KLUMA</name>
<sequence>MFFRKLSISGSGDSKRPPEYNENDDLNHLPTVFDECISTKGPTLMPINSLISDQSSEARNVPPSVVSLKSFKKHNPDNGSFLYNPFDESQNPVKTIHESNNLRVELILENDTVFLPGLKEDLKSHTSLMDHSRSQVDEEELANYRTSLSGKLVLTVKSTSVVINDLKVRLNGYSNEYVCVLEKKTDAGCLGDNDEDDEIPRRKQYEKTVKVLTDSTDGKFTFLKPFVTDEVTGFKKTPTLLSKGTYIVPFSFILDPYNYHSSFESAVGSTSYRVEAFMSTLSTSNISNTSTINHMTLDTSGKYENVFLTHKCSIIKTLSPSSLLKYESITSQGSYKEGFLDYDFFISSKLIELNCPFHCQFSFKTKPQATINRVTLSLVQMALMPCIKEDGVTPVKKSYIQSNTFVLGHYSPPRDKKSDLVLAKFEDLQIHSRLNDDSRTGSKILPYYCEESRLLLPRNDRIEKRFKLKVTHFLKISLNTTLNYYPGSFVDNSRRININFKIPVMIIDKNMGSSLHLPPYEPPMVSKSMSTSLDSEYNWSPNSSLQCQSLNSFTASPPSYDSLSPLKGM</sequence>
<dbReference type="InterPro" id="IPR014752">
    <property type="entry name" value="Arrestin-like_C"/>
</dbReference>
<gene>
    <name evidence="3" type="primary">SPO23</name>
    <name evidence="3" type="ORF">FIM1_2025</name>
</gene>
<accession>A0ABX6EU17</accession>
<dbReference type="Pfam" id="PF00339">
    <property type="entry name" value="Arrestin_N"/>
    <property type="match status" value="1"/>
</dbReference>
<proteinExistence type="predicted"/>
<dbReference type="Proteomes" id="UP000422736">
    <property type="component" value="Chromosome 3"/>
</dbReference>
<dbReference type="InterPro" id="IPR011021">
    <property type="entry name" value="Arrestin-like_N"/>
</dbReference>
<organism evidence="3 4">
    <name type="scientific">Kluyveromyces marxianus</name>
    <name type="common">Yeast</name>
    <name type="synonym">Candida kefyr</name>
    <dbReference type="NCBI Taxonomy" id="4911"/>
    <lineage>
        <taxon>Eukaryota</taxon>
        <taxon>Fungi</taxon>
        <taxon>Dikarya</taxon>
        <taxon>Ascomycota</taxon>
        <taxon>Saccharomycotina</taxon>
        <taxon>Saccharomycetes</taxon>
        <taxon>Saccharomycetales</taxon>
        <taxon>Saccharomycetaceae</taxon>
        <taxon>Kluyveromyces</taxon>
    </lineage>
</organism>
<evidence type="ECO:0000313" key="4">
    <source>
        <dbReference type="Proteomes" id="UP000422736"/>
    </source>
</evidence>